<proteinExistence type="predicted"/>
<dbReference type="AlphaFoldDB" id="A0A383BQL6"/>
<keyword evidence="1" id="KW-0472">Membrane</keyword>
<organism evidence="2">
    <name type="scientific">marine metagenome</name>
    <dbReference type="NCBI Taxonomy" id="408172"/>
    <lineage>
        <taxon>unclassified sequences</taxon>
        <taxon>metagenomes</taxon>
        <taxon>ecological metagenomes</taxon>
    </lineage>
</organism>
<protein>
    <submittedName>
        <fullName evidence="2">Uncharacterized protein</fullName>
    </submittedName>
</protein>
<gene>
    <name evidence="2" type="ORF">METZ01_LOCUS474512</name>
</gene>
<evidence type="ECO:0000313" key="2">
    <source>
        <dbReference type="EMBL" id="SVE21658.1"/>
    </source>
</evidence>
<feature type="non-terminal residue" evidence="2">
    <location>
        <position position="27"/>
    </location>
</feature>
<feature type="non-terminal residue" evidence="2">
    <location>
        <position position="1"/>
    </location>
</feature>
<evidence type="ECO:0000256" key="1">
    <source>
        <dbReference type="SAM" id="Phobius"/>
    </source>
</evidence>
<keyword evidence="1" id="KW-1133">Transmembrane helix</keyword>
<sequence length="27" mass="3270">RNLVKATILISLRFQTVYVSFLYYLFT</sequence>
<keyword evidence="1" id="KW-0812">Transmembrane</keyword>
<feature type="transmembrane region" description="Helical" evidence="1">
    <location>
        <begin position="6"/>
        <end position="26"/>
    </location>
</feature>
<accession>A0A383BQL6</accession>
<reference evidence="2" key="1">
    <citation type="submission" date="2018-05" db="EMBL/GenBank/DDBJ databases">
        <authorList>
            <person name="Lanie J.A."/>
            <person name="Ng W.-L."/>
            <person name="Kazmierczak K.M."/>
            <person name="Andrzejewski T.M."/>
            <person name="Davidsen T.M."/>
            <person name="Wayne K.J."/>
            <person name="Tettelin H."/>
            <person name="Glass J.I."/>
            <person name="Rusch D."/>
            <person name="Podicherti R."/>
            <person name="Tsui H.-C.T."/>
            <person name="Winkler M.E."/>
        </authorList>
    </citation>
    <scope>NUCLEOTIDE SEQUENCE</scope>
</reference>
<dbReference type="EMBL" id="UINC01202039">
    <property type="protein sequence ID" value="SVE21658.1"/>
    <property type="molecule type" value="Genomic_DNA"/>
</dbReference>
<name>A0A383BQL6_9ZZZZ</name>